<dbReference type="Proteomes" id="UP000053875">
    <property type="component" value="Unassembled WGS sequence"/>
</dbReference>
<keyword evidence="6" id="KW-0472">Membrane</keyword>
<comment type="caution">
    <text evidence="5">Lacks conserved residue(s) required for the propagation of feature annotation.</text>
</comment>
<evidence type="ECO:0000256" key="2">
    <source>
        <dbReference type="ARBA" id="ARBA00022729"/>
    </source>
</evidence>
<dbReference type="CDD" id="cd00054">
    <property type="entry name" value="EGF_CA"/>
    <property type="match status" value="1"/>
</dbReference>
<dbReference type="Gene3D" id="2.10.25.10">
    <property type="entry name" value="Laminin"/>
    <property type="match status" value="1"/>
</dbReference>
<evidence type="ECO:0000256" key="5">
    <source>
        <dbReference type="PROSITE-ProRule" id="PRU00076"/>
    </source>
</evidence>
<keyword evidence="3" id="KW-0677">Repeat</keyword>
<evidence type="ECO:0000256" key="6">
    <source>
        <dbReference type="SAM" id="Phobius"/>
    </source>
</evidence>
<keyword evidence="9" id="KW-1185">Reference proteome</keyword>
<feature type="domain" description="EGF-like" evidence="7">
    <location>
        <begin position="1"/>
        <end position="39"/>
    </location>
</feature>
<dbReference type="FunFam" id="2.10.25.10:FF:000038">
    <property type="entry name" value="Fibrillin 2"/>
    <property type="match status" value="1"/>
</dbReference>
<evidence type="ECO:0000259" key="7">
    <source>
        <dbReference type="PROSITE" id="PS50026"/>
    </source>
</evidence>
<dbReference type="GO" id="GO:0005509">
    <property type="term" value="F:calcium ion binding"/>
    <property type="evidence" value="ECO:0007669"/>
    <property type="project" value="InterPro"/>
</dbReference>
<dbReference type="EMBL" id="KL214756">
    <property type="protein sequence ID" value="KFV61737.1"/>
    <property type="molecule type" value="Genomic_DNA"/>
</dbReference>
<feature type="non-terminal residue" evidence="8">
    <location>
        <position position="1"/>
    </location>
</feature>
<dbReference type="InterPro" id="IPR018097">
    <property type="entry name" value="EGF_Ca-bd_CS"/>
</dbReference>
<dbReference type="PROSITE" id="PS50026">
    <property type="entry name" value="EGF_3"/>
    <property type="match status" value="1"/>
</dbReference>
<keyword evidence="6" id="KW-1133">Transmembrane helix</keyword>
<protein>
    <recommendedName>
        <fullName evidence="7">EGF-like domain-containing protein</fullName>
    </recommendedName>
</protein>
<dbReference type="InterPro" id="IPR000152">
    <property type="entry name" value="EGF-type_Asp/Asn_hydroxyl_site"/>
</dbReference>
<gene>
    <name evidence="8" type="ORF">N307_07891</name>
</gene>
<dbReference type="STRING" id="118200.A0A093G4M1"/>
<keyword evidence="2" id="KW-0732">Signal</keyword>
<dbReference type="Pfam" id="PF07645">
    <property type="entry name" value="EGF_CA"/>
    <property type="match status" value="1"/>
</dbReference>
<keyword evidence="4" id="KW-1015">Disulfide bond</keyword>
<dbReference type="InterPro" id="IPR000742">
    <property type="entry name" value="EGF"/>
</dbReference>
<feature type="transmembrane region" description="Helical" evidence="6">
    <location>
        <begin position="61"/>
        <end position="81"/>
    </location>
</feature>
<evidence type="ECO:0000313" key="8">
    <source>
        <dbReference type="EMBL" id="KFV61737.1"/>
    </source>
</evidence>
<evidence type="ECO:0000256" key="4">
    <source>
        <dbReference type="ARBA" id="ARBA00023157"/>
    </source>
</evidence>
<dbReference type="InterPro" id="IPR049883">
    <property type="entry name" value="NOTCH1_EGF-like"/>
</dbReference>
<dbReference type="AlphaFoldDB" id="A0A093G4M1"/>
<evidence type="ECO:0000256" key="3">
    <source>
        <dbReference type="ARBA" id="ARBA00022737"/>
    </source>
</evidence>
<sequence>DVDECGAGPSLCGEQAECFNRPGTYLCRCREGYEDRSPTRSGTSCVPAPRSGTVFLQYADILVGASLVAALAMLVAAGAMCRQRWSCRKSPSPEEPAGRAEEEPALELPALGECLRLDPFQLKLRARTPEWLWGARPPPGQACQLCLEQSPPL</sequence>
<dbReference type="SMART" id="SM00179">
    <property type="entry name" value="EGF_CA"/>
    <property type="match status" value="1"/>
</dbReference>
<proteinExistence type="predicted"/>
<dbReference type="SUPFAM" id="SSF57196">
    <property type="entry name" value="EGF/Laminin"/>
    <property type="match status" value="1"/>
</dbReference>
<keyword evidence="1 5" id="KW-0245">EGF-like domain</keyword>
<organism evidence="8 9">
    <name type="scientific">Dryobates pubescens</name>
    <name type="common">Downy woodpecker</name>
    <name type="synonym">Picoides pubescens</name>
    <dbReference type="NCBI Taxonomy" id="118200"/>
    <lineage>
        <taxon>Eukaryota</taxon>
        <taxon>Metazoa</taxon>
        <taxon>Chordata</taxon>
        <taxon>Craniata</taxon>
        <taxon>Vertebrata</taxon>
        <taxon>Euteleostomi</taxon>
        <taxon>Archelosauria</taxon>
        <taxon>Archosauria</taxon>
        <taxon>Dinosauria</taxon>
        <taxon>Saurischia</taxon>
        <taxon>Theropoda</taxon>
        <taxon>Coelurosauria</taxon>
        <taxon>Aves</taxon>
        <taxon>Neognathae</taxon>
        <taxon>Neoaves</taxon>
        <taxon>Telluraves</taxon>
        <taxon>Coraciimorphae</taxon>
        <taxon>Piciformes</taxon>
        <taxon>Picidae</taxon>
        <taxon>Dryobates</taxon>
    </lineage>
</organism>
<name>A0A093G4M1_DRYPU</name>
<reference evidence="8 9" key="1">
    <citation type="submission" date="2014-04" db="EMBL/GenBank/DDBJ databases">
        <title>Genome evolution of avian class.</title>
        <authorList>
            <person name="Zhang G."/>
            <person name="Li C."/>
        </authorList>
    </citation>
    <scope>NUCLEOTIDE SEQUENCE [LARGE SCALE GENOMIC DNA]</scope>
    <source>
        <strain evidence="8">BGI_N307</strain>
    </source>
</reference>
<dbReference type="InterPro" id="IPR001881">
    <property type="entry name" value="EGF-like_Ca-bd_dom"/>
</dbReference>
<feature type="non-terminal residue" evidence="8">
    <location>
        <position position="153"/>
    </location>
</feature>
<evidence type="ECO:0000256" key="1">
    <source>
        <dbReference type="ARBA" id="ARBA00022536"/>
    </source>
</evidence>
<evidence type="ECO:0000313" key="9">
    <source>
        <dbReference type="Proteomes" id="UP000053875"/>
    </source>
</evidence>
<keyword evidence="6" id="KW-0812">Transmembrane</keyword>
<dbReference type="PROSITE" id="PS00010">
    <property type="entry name" value="ASX_HYDROXYL"/>
    <property type="match status" value="1"/>
</dbReference>
<dbReference type="PROSITE" id="PS01187">
    <property type="entry name" value="EGF_CA"/>
    <property type="match status" value="1"/>
</dbReference>
<accession>A0A093G4M1</accession>